<sequence length="323" mass="34350">MNATATVRAAAMSSPSTSRRAVHDRRPVRHRLSLVSKASSSDNTASATGVSQRILITGSTRGLGFELARSFLARGDKVFVTSRDAAKVSEAVATLRETFGNDSVAGLEADVSKAASVEAMANACVDAFGGVDVWINNAGSNGYKYDDLEEADPSVLEEVVLTNSLGSLLCTRQAIKTMRKTSGRGHIFNMEGAGSDGSATRKFAAYGHTKAGMAQLSKTMAEELKGIPIGVHTISPGMVFTELISSGRYAFGSQGRLFVNALAEPADSTAELIVEKLKEATESPDSVNRTIAIKILTPDVALRKMFGRFVLGENKDRYYPEAD</sequence>
<dbReference type="InterPro" id="IPR002347">
    <property type="entry name" value="SDR_fam"/>
</dbReference>
<dbReference type="SUPFAM" id="SSF51735">
    <property type="entry name" value="NAD(P)-binding Rossmann-fold domains"/>
    <property type="match status" value="1"/>
</dbReference>
<evidence type="ECO:0000256" key="2">
    <source>
        <dbReference type="SAM" id="MobiDB-lite"/>
    </source>
</evidence>
<dbReference type="PANTHER" id="PTHR24314:SF21">
    <property type="entry name" value="CHLOROPHYLL(IDE) B REDUCTASE NYC1, CHLOROPLASTIC-RELATED"/>
    <property type="match status" value="1"/>
</dbReference>
<proteinExistence type="inferred from homology"/>
<organism evidence="3">
    <name type="scientific">Micromonas pusilla</name>
    <name type="common">Picoplanktonic green alga</name>
    <name type="synonym">Chromulina pusilla</name>
    <dbReference type="NCBI Taxonomy" id="38833"/>
    <lineage>
        <taxon>Eukaryota</taxon>
        <taxon>Viridiplantae</taxon>
        <taxon>Chlorophyta</taxon>
        <taxon>Mamiellophyceae</taxon>
        <taxon>Mamiellales</taxon>
        <taxon>Mamiellaceae</taxon>
        <taxon>Micromonas</taxon>
    </lineage>
</organism>
<dbReference type="AlphaFoldDB" id="A0A7S0PLG4"/>
<comment type="similarity">
    <text evidence="1">Belongs to the short-chain dehydrogenases/reductases (SDR) family.</text>
</comment>
<dbReference type="Pfam" id="PF00106">
    <property type="entry name" value="adh_short"/>
    <property type="match status" value="1"/>
</dbReference>
<accession>A0A7S0PLG4</accession>
<reference evidence="3" key="1">
    <citation type="submission" date="2021-01" db="EMBL/GenBank/DDBJ databases">
        <authorList>
            <person name="Corre E."/>
            <person name="Pelletier E."/>
            <person name="Niang G."/>
            <person name="Scheremetjew M."/>
            <person name="Finn R."/>
            <person name="Kale V."/>
            <person name="Holt S."/>
            <person name="Cochrane G."/>
            <person name="Meng A."/>
            <person name="Brown T."/>
            <person name="Cohen L."/>
        </authorList>
    </citation>
    <scope>NUCLEOTIDE SEQUENCE</scope>
    <source>
        <strain evidence="3">CCMP494</strain>
    </source>
</reference>
<name>A0A7S0PLG4_MICPS</name>
<dbReference type="PRINTS" id="PR00080">
    <property type="entry name" value="SDRFAMILY"/>
</dbReference>
<evidence type="ECO:0000313" key="3">
    <source>
        <dbReference type="EMBL" id="CAD8582546.1"/>
    </source>
</evidence>
<feature type="region of interest" description="Disordered" evidence="2">
    <location>
        <begin position="1"/>
        <end position="27"/>
    </location>
</feature>
<dbReference type="PANTHER" id="PTHR24314">
    <property type="entry name" value="NON-SPECIFIC LIPID TRANSFER PROTEIN-RELATED"/>
    <property type="match status" value="1"/>
</dbReference>
<dbReference type="GO" id="GO:0010304">
    <property type="term" value="P:PSII associated light-harvesting complex II catabolic process"/>
    <property type="evidence" value="ECO:0007669"/>
    <property type="project" value="TreeGrafter"/>
</dbReference>
<dbReference type="CDD" id="cd05233">
    <property type="entry name" value="SDR_c"/>
    <property type="match status" value="1"/>
</dbReference>
<gene>
    <name evidence="3" type="ORF">MSP1404_LOCUS3627</name>
</gene>
<dbReference type="GO" id="GO:0015996">
    <property type="term" value="P:chlorophyll catabolic process"/>
    <property type="evidence" value="ECO:0007669"/>
    <property type="project" value="TreeGrafter"/>
</dbReference>
<dbReference type="Gene3D" id="3.40.50.720">
    <property type="entry name" value="NAD(P)-binding Rossmann-like Domain"/>
    <property type="match status" value="1"/>
</dbReference>
<dbReference type="InterPro" id="IPR052625">
    <property type="entry name" value="Chl_b_Red"/>
</dbReference>
<dbReference type="EMBL" id="HBEV01004765">
    <property type="protein sequence ID" value="CAD8582546.1"/>
    <property type="molecule type" value="Transcribed_RNA"/>
</dbReference>
<dbReference type="InterPro" id="IPR036291">
    <property type="entry name" value="NAD(P)-bd_dom_sf"/>
</dbReference>
<dbReference type="GO" id="GO:0034256">
    <property type="term" value="F:chlorophyll(ide) b reductase activity"/>
    <property type="evidence" value="ECO:0007669"/>
    <property type="project" value="TreeGrafter"/>
</dbReference>
<dbReference type="PRINTS" id="PR00081">
    <property type="entry name" value="GDHRDH"/>
</dbReference>
<protein>
    <submittedName>
        <fullName evidence="3">Uncharacterized protein</fullName>
    </submittedName>
</protein>
<evidence type="ECO:0000256" key="1">
    <source>
        <dbReference type="RuleBase" id="RU000363"/>
    </source>
</evidence>